<feature type="repeat" description="TPR" evidence="1">
    <location>
        <begin position="150"/>
        <end position="183"/>
    </location>
</feature>
<feature type="repeat" description="TPR" evidence="1">
    <location>
        <begin position="218"/>
        <end position="251"/>
    </location>
</feature>
<dbReference type="InterPro" id="IPR011990">
    <property type="entry name" value="TPR-like_helical_dom_sf"/>
</dbReference>
<dbReference type="PANTHER" id="PTHR44395">
    <property type="match status" value="1"/>
</dbReference>
<protein>
    <submittedName>
        <fullName evidence="2">Tetratricopeptide repeat protein</fullName>
    </submittedName>
</protein>
<dbReference type="InterPro" id="IPR019734">
    <property type="entry name" value="TPR_rpt"/>
</dbReference>
<accession>A0A7K3NNZ3</accession>
<dbReference type="SUPFAM" id="SSF48452">
    <property type="entry name" value="TPR-like"/>
    <property type="match status" value="1"/>
</dbReference>
<reference evidence="2 3" key="1">
    <citation type="submission" date="2020-02" db="EMBL/GenBank/DDBJ databases">
        <title>Comparative genomics of sulfur disproportionating microorganisms.</title>
        <authorList>
            <person name="Ward L.M."/>
            <person name="Bertran E."/>
            <person name="Johnston D.T."/>
        </authorList>
    </citation>
    <scope>NUCLEOTIDE SEQUENCE [LARGE SCALE GENOMIC DNA]</scope>
    <source>
        <strain evidence="2 3">DSM 3696</strain>
    </source>
</reference>
<dbReference type="GO" id="GO:0035269">
    <property type="term" value="P:protein O-linked glycosylation via mannose"/>
    <property type="evidence" value="ECO:0007669"/>
    <property type="project" value="TreeGrafter"/>
</dbReference>
<comment type="caution">
    <text evidence="2">The sequence shown here is derived from an EMBL/GenBank/DDBJ whole genome shotgun (WGS) entry which is preliminary data.</text>
</comment>
<sequence length="271" mass="31257">MSAELSKARAQISAIGTHLKQGKVFPAATALYEAINSILRSQLMKSEREEFARMITDAVYLLNNDKGFRSSYPLLMQYHPGQEKQLAEMLRDVLQELQHTAVSEAKDIIQEKSQRREASLERGRLLLAEQKHDEAREVLEKLAKEHPDDSDLKARIADLFIKGELYEDAFTYLNEALDLSPDQIHLYNRIGIVLRRLKKFDVAEKYFIRAVPYAKNDANLYFNLGRVYVDWGRFDKAEKAARIALRITPAFDEAKKMLNFSLKRQNKPVEP</sequence>
<keyword evidence="3" id="KW-1185">Reference proteome</keyword>
<name>A0A7K3NNZ3_9BACT</name>
<dbReference type="SMART" id="SM00028">
    <property type="entry name" value="TPR"/>
    <property type="match status" value="4"/>
</dbReference>
<gene>
    <name evidence="2" type="ORF">G3N56_12300</name>
</gene>
<dbReference type="Pfam" id="PF13432">
    <property type="entry name" value="TPR_16"/>
    <property type="match status" value="1"/>
</dbReference>
<dbReference type="Proteomes" id="UP000469724">
    <property type="component" value="Unassembled WGS sequence"/>
</dbReference>
<dbReference type="GO" id="GO:0000030">
    <property type="term" value="F:mannosyltransferase activity"/>
    <property type="evidence" value="ECO:0007669"/>
    <property type="project" value="TreeGrafter"/>
</dbReference>
<dbReference type="RefSeq" id="WP_163302573.1">
    <property type="nucleotide sequence ID" value="NZ_JAAGRQ010000050.1"/>
</dbReference>
<dbReference type="EMBL" id="JAAGRQ010000050">
    <property type="protein sequence ID" value="NDY57515.1"/>
    <property type="molecule type" value="Genomic_DNA"/>
</dbReference>
<dbReference type="Gene3D" id="1.25.40.10">
    <property type="entry name" value="Tetratricopeptide repeat domain"/>
    <property type="match status" value="1"/>
</dbReference>
<evidence type="ECO:0000313" key="3">
    <source>
        <dbReference type="Proteomes" id="UP000469724"/>
    </source>
</evidence>
<evidence type="ECO:0000313" key="2">
    <source>
        <dbReference type="EMBL" id="NDY57515.1"/>
    </source>
</evidence>
<keyword evidence="1" id="KW-0802">TPR repeat</keyword>
<dbReference type="PANTHER" id="PTHR44395:SF1">
    <property type="entry name" value="PROTEIN O-MANNOSYL-TRANSFERASE TMTC3"/>
    <property type="match status" value="1"/>
</dbReference>
<evidence type="ECO:0000256" key="1">
    <source>
        <dbReference type="PROSITE-ProRule" id="PRU00339"/>
    </source>
</evidence>
<organism evidence="2 3">
    <name type="scientific">Desulfolutivibrio sulfodismutans</name>
    <dbReference type="NCBI Taxonomy" id="63561"/>
    <lineage>
        <taxon>Bacteria</taxon>
        <taxon>Pseudomonadati</taxon>
        <taxon>Thermodesulfobacteriota</taxon>
        <taxon>Desulfovibrionia</taxon>
        <taxon>Desulfovibrionales</taxon>
        <taxon>Desulfovibrionaceae</taxon>
        <taxon>Desulfolutivibrio</taxon>
    </lineage>
</organism>
<proteinExistence type="predicted"/>
<dbReference type="AlphaFoldDB" id="A0A7K3NNZ3"/>
<dbReference type="Pfam" id="PF13424">
    <property type="entry name" value="TPR_12"/>
    <property type="match status" value="1"/>
</dbReference>
<dbReference type="PROSITE" id="PS50005">
    <property type="entry name" value="TPR"/>
    <property type="match status" value="2"/>
</dbReference>